<sequence length="123" mass="13290">MHPKHRQLCGYRGHTAPTHTVTHPAHGSGLQQVVQALRWTSEAVDRDHRWADMHDACLPATSHAHPWLPTIVNKSSHGARHVPATGLAGGAYLSSLLMDEAILPLSIKACLSSYPSPPLTTAQ</sequence>
<comment type="caution">
    <text evidence="1">The sequence shown here is derived from an EMBL/GenBank/DDBJ whole genome shotgun (WGS) entry which is preliminary data.</text>
</comment>
<reference evidence="1" key="1">
    <citation type="submission" date="2020-10" db="EMBL/GenBank/DDBJ databases">
        <title>High-Quality Genome Resource of Clonostachys rosea strain S41 by Oxford Nanopore Long-Read Sequencing.</title>
        <authorList>
            <person name="Wang H."/>
        </authorList>
    </citation>
    <scope>NUCLEOTIDE SEQUENCE</scope>
    <source>
        <strain evidence="1">S41</strain>
    </source>
</reference>
<dbReference type="Proteomes" id="UP000616885">
    <property type="component" value="Unassembled WGS sequence"/>
</dbReference>
<accession>A0A8H7NIF5</accession>
<proteinExistence type="predicted"/>
<dbReference type="EMBL" id="JADCTT010000002">
    <property type="protein sequence ID" value="KAF9756574.1"/>
    <property type="molecule type" value="Genomic_DNA"/>
</dbReference>
<gene>
    <name evidence="1" type="ORF">IM811_007518</name>
</gene>
<organism evidence="1 2">
    <name type="scientific">Bionectria ochroleuca</name>
    <name type="common">Gliocladium roseum</name>
    <dbReference type="NCBI Taxonomy" id="29856"/>
    <lineage>
        <taxon>Eukaryota</taxon>
        <taxon>Fungi</taxon>
        <taxon>Dikarya</taxon>
        <taxon>Ascomycota</taxon>
        <taxon>Pezizomycotina</taxon>
        <taxon>Sordariomycetes</taxon>
        <taxon>Hypocreomycetidae</taxon>
        <taxon>Hypocreales</taxon>
        <taxon>Bionectriaceae</taxon>
        <taxon>Clonostachys</taxon>
    </lineage>
</organism>
<evidence type="ECO:0000313" key="2">
    <source>
        <dbReference type="Proteomes" id="UP000616885"/>
    </source>
</evidence>
<name>A0A8H7NIF5_BIOOC</name>
<dbReference type="AlphaFoldDB" id="A0A8H7NIF5"/>
<protein>
    <submittedName>
        <fullName evidence="1">Uncharacterized protein</fullName>
    </submittedName>
</protein>
<evidence type="ECO:0000313" key="1">
    <source>
        <dbReference type="EMBL" id="KAF9756574.1"/>
    </source>
</evidence>